<dbReference type="PANTHER" id="PTHR10151:SF120">
    <property type="entry name" value="BIS(5'-ADENOSYL)-TRIPHOSPHATASE"/>
    <property type="match status" value="1"/>
</dbReference>
<dbReference type="Gene3D" id="3.40.720.10">
    <property type="entry name" value="Alkaline Phosphatase, subunit A"/>
    <property type="match status" value="1"/>
</dbReference>
<dbReference type="Pfam" id="PF01663">
    <property type="entry name" value="Phosphodiest"/>
    <property type="match status" value="1"/>
</dbReference>
<proteinExistence type="predicted"/>
<dbReference type="PANTHER" id="PTHR10151">
    <property type="entry name" value="ECTONUCLEOTIDE PYROPHOSPHATASE/PHOSPHODIESTERASE"/>
    <property type="match status" value="1"/>
</dbReference>
<dbReference type="InterPro" id="IPR002591">
    <property type="entry name" value="Phosphodiest/P_Trfase"/>
</dbReference>
<gene>
    <name evidence="1" type="ORF">KDL28_17395</name>
</gene>
<evidence type="ECO:0000313" key="1">
    <source>
        <dbReference type="EMBL" id="MCO1656837.1"/>
    </source>
</evidence>
<reference evidence="1" key="1">
    <citation type="submission" date="2021-04" db="EMBL/GenBank/DDBJ databases">
        <title>Pseudonocardia sp. nov., isolated from sandy soil of mangrove forest.</title>
        <authorList>
            <person name="Zan Z."/>
            <person name="Huang R."/>
            <person name="Liu W."/>
        </authorList>
    </citation>
    <scope>NUCLEOTIDE SEQUENCE</scope>
    <source>
        <strain evidence="1">S2-4</strain>
    </source>
</reference>
<sequence length="427" mass="44752">MPPSAGSIVAFLNRGGRAGKGSDARWRGAICQAAGVSPAAGLHEEPLLPRYGRKSLAEVLPAALAALGVPTEPGAGGPSEVVLPPVRALALLLIDGLGADLLRRFAEDAPFLAGLPDAGPLTAGFPSSTSISLVSLGTGTPPGAHGVVGISFRTGDELLDSLRWTTHGTADNVDRREEHPPEEVQSLPTAFERATAAGVAVTVVSQRQFRGSGLTRAALRGGRFRGTFALGDLAAEVVTAVERPGRQLCYGYHSELDGLGHLYGPGSLPWRMQLAQVDRLAARIAEDLPSGALLAITGDHGMVEVDRRFDFDRHTDLRRGVLLLGGDPRARHVYTRAGAEADVLAIWREVLGDSAWVLPRAEAVARNWFGPVAERTTERIGDIVVATRGTAAVTRSEAEPVISGMPGQHGSLTPAEQLVPLLLSGPS</sequence>
<name>A0ABT1A1F9_9PSEU</name>
<dbReference type="Proteomes" id="UP001165283">
    <property type="component" value="Unassembled WGS sequence"/>
</dbReference>
<evidence type="ECO:0000313" key="2">
    <source>
        <dbReference type="Proteomes" id="UP001165283"/>
    </source>
</evidence>
<organism evidence="1 2">
    <name type="scientific">Pseudonocardia humida</name>
    <dbReference type="NCBI Taxonomy" id="2800819"/>
    <lineage>
        <taxon>Bacteria</taxon>
        <taxon>Bacillati</taxon>
        <taxon>Actinomycetota</taxon>
        <taxon>Actinomycetes</taxon>
        <taxon>Pseudonocardiales</taxon>
        <taxon>Pseudonocardiaceae</taxon>
        <taxon>Pseudonocardia</taxon>
    </lineage>
</organism>
<dbReference type="InterPro" id="IPR017850">
    <property type="entry name" value="Alkaline_phosphatase_core_sf"/>
</dbReference>
<protein>
    <submittedName>
        <fullName evidence="1">Alkaline phosphatase family protein</fullName>
    </submittedName>
</protein>
<dbReference type="SUPFAM" id="SSF53649">
    <property type="entry name" value="Alkaline phosphatase-like"/>
    <property type="match status" value="1"/>
</dbReference>
<comment type="caution">
    <text evidence="1">The sequence shown here is derived from an EMBL/GenBank/DDBJ whole genome shotgun (WGS) entry which is preliminary data.</text>
</comment>
<accession>A0ABT1A1F9</accession>
<dbReference type="EMBL" id="JAGSOV010000037">
    <property type="protein sequence ID" value="MCO1656837.1"/>
    <property type="molecule type" value="Genomic_DNA"/>
</dbReference>
<keyword evidence="2" id="KW-1185">Reference proteome</keyword>